<sequence length="103" mass="10854">MRVGNTQAAPAGTDPGEGGRAGVCQGHKRSPSAPCRRGWRCGGWDGASCYLQPGQLLELATRCSSARLGRTAAGSKTAMKIRGHEGALPSHFPVACMYYSFRT</sequence>
<dbReference type="AlphaFoldDB" id="A0A151MDB1"/>
<gene>
    <name evidence="2" type="ORF">Y1Q_0003068</name>
</gene>
<organism evidence="2 3">
    <name type="scientific">Alligator mississippiensis</name>
    <name type="common">American alligator</name>
    <dbReference type="NCBI Taxonomy" id="8496"/>
    <lineage>
        <taxon>Eukaryota</taxon>
        <taxon>Metazoa</taxon>
        <taxon>Chordata</taxon>
        <taxon>Craniata</taxon>
        <taxon>Vertebrata</taxon>
        <taxon>Euteleostomi</taxon>
        <taxon>Archelosauria</taxon>
        <taxon>Archosauria</taxon>
        <taxon>Crocodylia</taxon>
        <taxon>Alligatoridae</taxon>
        <taxon>Alligatorinae</taxon>
        <taxon>Alligator</taxon>
    </lineage>
</organism>
<feature type="region of interest" description="Disordered" evidence="1">
    <location>
        <begin position="1"/>
        <end position="34"/>
    </location>
</feature>
<evidence type="ECO:0000313" key="2">
    <source>
        <dbReference type="EMBL" id="KYO22514.1"/>
    </source>
</evidence>
<name>A0A151MDB1_ALLMI</name>
<keyword evidence="3" id="KW-1185">Reference proteome</keyword>
<dbReference type="Proteomes" id="UP000050525">
    <property type="component" value="Unassembled WGS sequence"/>
</dbReference>
<reference evidence="2 3" key="1">
    <citation type="journal article" date="2012" name="Genome Biol.">
        <title>Sequencing three crocodilian genomes to illuminate the evolution of archosaurs and amniotes.</title>
        <authorList>
            <person name="St John J.A."/>
            <person name="Braun E.L."/>
            <person name="Isberg S.R."/>
            <person name="Miles L.G."/>
            <person name="Chong A.Y."/>
            <person name="Gongora J."/>
            <person name="Dalzell P."/>
            <person name="Moran C."/>
            <person name="Bed'hom B."/>
            <person name="Abzhanov A."/>
            <person name="Burgess S.C."/>
            <person name="Cooksey A.M."/>
            <person name="Castoe T.A."/>
            <person name="Crawford N.G."/>
            <person name="Densmore L.D."/>
            <person name="Drew J.C."/>
            <person name="Edwards S.V."/>
            <person name="Faircloth B.C."/>
            <person name="Fujita M.K."/>
            <person name="Greenwold M.J."/>
            <person name="Hoffmann F.G."/>
            <person name="Howard J.M."/>
            <person name="Iguchi T."/>
            <person name="Janes D.E."/>
            <person name="Khan S.Y."/>
            <person name="Kohno S."/>
            <person name="de Koning A.J."/>
            <person name="Lance S.L."/>
            <person name="McCarthy F.M."/>
            <person name="McCormack J.E."/>
            <person name="Merchant M.E."/>
            <person name="Peterson D.G."/>
            <person name="Pollock D.D."/>
            <person name="Pourmand N."/>
            <person name="Raney B.J."/>
            <person name="Roessler K.A."/>
            <person name="Sanford J.R."/>
            <person name="Sawyer R.H."/>
            <person name="Schmidt C.J."/>
            <person name="Triplett E.W."/>
            <person name="Tuberville T.D."/>
            <person name="Venegas-Anaya M."/>
            <person name="Howard J.T."/>
            <person name="Jarvis E.D."/>
            <person name="Guillette L.J.Jr."/>
            <person name="Glenn T.C."/>
            <person name="Green R.E."/>
            <person name="Ray D.A."/>
        </authorList>
    </citation>
    <scope>NUCLEOTIDE SEQUENCE [LARGE SCALE GENOMIC DNA]</scope>
    <source>
        <strain evidence="2">KSC_2009_1</strain>
    </source>
</reference>
<comment type="caution">
    <text evidence="2">The sequence shown here is derived from an EMBL/GenBank/DDBJ whole genome shotgun (WGS) entry which is preliminary data.</text>
</comment>
<proteinExistence type="predicted"/>
<evidence type="ECO:0000313" key="3">
    <source>
        <dbReference type="Proteomes" id="UP000050525"/>
    </source>
</evidence>
<accession>A0A151MDB1</accession>
<evidence type="ECO:0000256" key="1">
    <source>
        <dbReference type="SAM" id="MobiDB-lite"/>
    </source>
</evidence>
<protein>
    <submittedName>
        <fullName evidence="2">Uncharacterized protein</fullName>
    </submittedName>
</protein>
<dbReference type="EMBL" id="AKHW03006231">
    <property type="protein sequence ID" value="KYO22514.1"/>
    <property type="molecule type" value="Genomic_DNA"/>
</dbReference>